<dbReference type="Pfam" id="PF01928">
    <property type="entry name" value="CYTH"/>
    <property type="match status" value="1"/>
</dbReference>
<reference evidence="2 3" key="2">
    <citation type="journal article" date="2016" name="Genome Announc.">
        <title>Permanent Draft Genome Sequences for Two Variants of Frankia sp. Strain CpI1, the First Frankia Strain Isolated from Root Nodules of Comptonia peregrina.</title>
        <authorList>
            <person name="Oshone R."/>
            <person name="Hurst S.G.IV."/>
            <person name="Abebe-Akele F."/>
            <person name="Simpson S."/>
            <person name="Morris K."/>
            <person name="Thomas W.K."/>
            <person name="Tisa L.S."/>
        </authorList>
    </citation>
    <scope>NUCLEOTIDE SEQUENCE [LARGE SCALE GENOMIC DNA]</scope>
    <source>
        <strain evidence="3">CpI1-S</strain>
    </source>
</reference>
<evidence type="ECO:0000313" key="2">
    <source>
        <dbReference type="EMBL" id="KJE20117.1"/>
    </source>
</evidence>
<dbReference type="AlphaFoldDB" id="A0A0D8B9R2"/>
<organism evidence="2 3">
    <name type="scientific">Frankia torreyi</name>
    <dbReference type="NCBI Taxonomy" id="1856"/>
    <lineage>
        <taxon>Bacteria</taxon>
        <taxon>Bacillati</taxon>
        <taxon>Actinomycetota</taxon>
        <taxon>Actinomycetes</taxon>
        <taxon>Frankiales</taxon>
        <taxon>Frankiaceae</taxon>
        <taxon>Frankia</taxon>
    </lineage>
</organism>
<dbReference type="Proteomes" id="UP000032545">
    <property type="component" value="Unassembled WGS sequence"/>
</dbReference>
<dbReference type="Gene3D" id="2.40.320.10">
    <property type="entry name" value="Hypothetical Protein Pfu-838710-001"/>
    <property type="match status" value="1"/>
</dbReference>
<reference evidence="3" key="1">
    <citation type="submission" date="2015-02" db="EMBL/GenBank/DDBJ databases">
        <title>Draft Genome of Frankia sp. CpI1-S.</title>
        <authorList>
            <person name="Oshone R.T."/>
            <person name="Ngom M."/>
            <person name="Ghodhbane-Gtari F."/>
            <person name="Gtari M."/>
            <person name="Morris K."/>
            <person name="Thomas K."/>
            <person name="Sen A."/>
            <person name="Tisa L.S."/>
        </authorList>
    </citation>
    <scope>NUCLEOTIDE SEQUENCE [LARGE SCALE GENOMIC DNA]</scope>
    <source>
        <strain evidence="3">CpI1-S</strain>
    </source>
</reference>
<evidence type="ECO:0000259" key="1">
    <source>
        <dbReference type="PROSITE" id="PS51707"/>
    </source>
</evidence>
<protein>
    <submittedName>
        <fullName evidence="2">Putative adenylate cyclase, class 2 (Thermophilic)</fullName>
        <ecNumber evidence="2">4.6.1.1</ecNumber>
    </submittedName>
</protein>
<dbReference type="GO" id="GO:0004016">
    <property type="term" value="F:adenylate cyclase activity"/>
    <property type="evidence" value="ECO:0007669"/>
    <property type="project" value="UniProtKB-EC"/>
</dbReference>
<dbReference type="InterPro" id="IPR033469">
    <property type="entry name" value="CYTH-like_dom_sf"/>
</dbReference>
<dbReference type="RefSeq" id="WP_082122278.1">
    <property type="nucleotide sequence ID" value="NZ_JYFN01000071.1"/>
</dbReference>
<sequence length="184" mass="20793">MSPIREIEVKYVVNDPDELHAALQHRGLTLTPPVVQDDQAYARAGWQYGMGRIGVPFARLRSQDGRHLFTVKTPIDNTMACDEQETEIADREQMHQAILAMGFTPTVRIVKRRRTTRHGHITLCLDEVDGAGLFLELEQLAEPDEHAADVQNHLDTYVRTLAGGLHRTTDTYDTIIRRSQNVPA</sequence>
<comment type="caution">
    <text evidence="2">The sequence shown here is derived from an EMBL/GenBank/DDBJ whole genome shotgun (WGS) entry which is preliminary data.</text>
</comment>
<gene>
    <name evidence="2" type="ORF">FF36_05608</name>
</gene>
<dbReference type="InterPro" id="IPR008173">
    <property type="entry name" value="Adenylyl_cyclase_CyaB"/>
</dbReference>
<keyword evidence="3" id="KW-1185">Reference proteome</keyword>
<dbReference type="PATRIC" id="fig|1502723.3.peg.6216"/>
<dbReference type="PANTHER" id="PTHR21028">
    <property type="entry name" value="SI:CH211-156B7.4"/>
    <property type="match status" value="1"/>
</dbReference>
<name>A0A0D8B9R2_9ACTN</name>
<accession>A0A0D8B9R2</accession>
<dbReference type="EC" id="4.6.1.1" evidence="2"/>
<dbReference type="PANTHER" id="PTHR21028:SF2">
    <property type="entry name" value="CYTH DOMAIN-CONTAINING PROTEIN"/>
    <property type="match status" value="1"/>
</dbReference>
<dbReference type="EMBL" id="JYFN01000071">
    <property type="protein sequence ID" value="KJE20117.1"/>
    <property type="molecule type" value="Genomic_DNA"/>
</dbReference>
<keyword evidence="2" id="KW-0456">Lyase</keyword>
<dbReference type="PROSITE" id="PS51707">
    <property type="entry name" value="CYTH"/>
    <property type="match status" value="1"/>
</dbReference>
<dbReference type="OrthoDB" id="3216512at2"/>
<evidence type="ECO:0000313" key="3">
    <source>
        <dbReference type="Proteomes" id="UP000032545"/>
    </source>
</evidence>
<dbReference type="CDD" id="cd07890">
    <property type="entry name" value="CYTH-like_AC_IV-like"/>
    <property type="match status" value="1"/>
</dbReference>
<proteinExistence type="predicted"/>
<feature type="domain" description="CYTH" evidence="1">
    <location>
        <begin position="4"/>
        <end position="178"/>
    </location>
</feature>
<dbReference type="SUPFAM" id="SSF55154">
    <property type="entry name" value="CYTH-like phosphatases"/>
    <property type="match status" value="1"/>
</dbReference>
<dbReference type="InterPro" id="IPR023577">
    <property type="entry name" value="CYTH_domain"/>
</dbReference>